<proteinExistence type="inferred from homology"/>
<dbReference type="EMBL" id="CP015249">
    <property type="protein sequence ID" value="ANB18500.1"/>
    <property type="molecule type" value="Genomic_DNA"/>
</dbReference>
<dbReference type="EC" id="2.7.1.19" evidence="2 8"/>
<comment type="similarity">
    <text evidence="1 8">Belongs to the phosphoribulokinase family.</text>
</comment>
<keyword evidence="3" id="KW-0808">Transferase</keyword>
<dbReference type="AlphaFoldDB" id="A0A160DW91"/>
<keyword evidence="6" id="KW-0067">ATP-binding</keyword>
<evidence type="ECO:0000256" key="2">
    <source>
        <dbReference type="ARBA" id="ARBA00012042"/>
    </source>
</evidence>
<dbReference type="RefSeq" id="WP_067648012.1">
    <property type="nucleotide sequence ID" value="NZ_CP015249.1"/>
</dbReference>
<comment type="catalytic activity">
    <reaction evidence="7 8">
        <text>D-ribulose 5-phosphate + ATP = D-ribulose 1,5-bisphosphate + ADP + H(+)</text>
        <dbReference type="Rhea" id="RHEA:19365"/>
        <dbReference type="ChEBI" id="CHEBI:15378"/>
        <dbReference type="ChEBI" id="CHEBI:30616"/>
        <dbReference type="ChEBI" id="CHEBI:57870"/>
        <dbReference type="ChEBI" id="CHEBI:58121"/>
        <dbReference type="ChEBI" id="CHEBI:456216"/>
        <dbReference type="EC" id="2.7.1.19"/>
    </reaction>
</comment>
<dbReference type="STRING" id="1300342.I596_2495"/>
<dbReference type="GO" id="GO:0008974">
    <property type="term" value="F:phosphoribulokinase activity"/>
    <property type="evidence" value="ECO:0007669"/>
    <property type="project" value="UniProtKB-EC"/>
</dbReference>
<dbReference type="Pfam" id="PF00485">
    <property type="entry name" value="PRK"/>
    <property type="match status" value="1"/>
</dbReference>
<dbReference type="OrthoDB" id="9773443at2"/>
<dbReference type="PROSITE" id="PS00567">
    <property type="entry name" value="PHOSPHORIBULOKINASE"/>
    <property type="match status" value="1"/>
</dbReference>
<evidence type="ECO:0000313" key="11">
    <source>
        <dbReference type="Proteomes" id="UP000076830"/>
    </source>
</evidence>
<dbReference type="Gene3D" id="3.40.50.300">
    <property type="entry name" value="P-loop containing nucleotide triphosphate hydrolases"/>
    <property type="match status" value="1"/>
</dbReference>
<dbReference type="InterPro" id="IPR027417">
    <property type="entry name" value="P-loop_NTPase"/>
</dbReference>
<dbReference type="GO" id="GO:0005524">
    <property type="term" value="F:ATP binding"/>
    <property type="evidence" value="ECO:0007669"/>
    <property type="project" value="UniProtKB-KW"/>
</dbReference>
<evidence type="ECO:0000256" key="5">
    <source>
        <dbReference type="ARBA" id="ARBA00022777"/>
    </source>
</evidence>
<dbReference type="GO" id="GO:0005975">
    <property type="term" value="P:carbohydrate metabolic process"/>
    <property type="evidence" value="ECO:0007669"/>
    <property type="project" value="InterPro"/>
</dbReference>
<name>A0A160DW91_9GAMM</name>
<dbReference type="KEGG" id="dko:I596_2495"/>
<evidence type="ECO:0000256" key="3">
    <source>
        <dbReference type="ARBA" id="ARBA00022679"/>
    </source>
</evidence>
<evidence type="ECO:0000259" key="9">
    <source>
        <dbReference type="Pfam" id="PF00485"/>
    </source>
</evidence>
<dbReference type="SUPFAM" id="SSF52540">
    <property type="entry name" value="P-loop containing nucleoside triphosphate hydrolases"/>
    <property type="match status" value="1"/>
</dbReference>
<accession>A0A160DW91</accession>
<feature type="domain" description="Phosphoribulokinase/uridine kinase" evidence="9">
    <location>
        <begin position="7"/>
        <end position="215"/>
    </location>
</feature>
<keyword evidence="4" id="KW-0547">Nucleotide-binding</keyword>
<evidence type="ECO:0000256" key="1">
    <source>
        <dbReference type="ARBA" id="ARBA00009719"/>
    </source>
</evidence>
<keyword evidence="5 10" id="KW-0418">Kinase</keyword>
<organism evidence="10 11">
    <name type="scientific">Dokdonella koreensis DS-123</name>
    <dbReference type="NCBI Taxonomy" id="1300342"/>
    <lineage>
        <taxon>Bacteria</taxon>
        <taxon>Pseudomonadati</taxon>
        <taxon>Pseudomonadota</taxon>
        <taxon>Gammaproteobacteria</taxon>
        <taxon>Lysobacterales</taxon>
        <taxon>Rhodanobacteraceae</taxon>
        <taxon>Dokdonella</taxon>
    </lineage>
</organism>
<evidence type="ECO:0000256" key="6">
    <source>
        <dbReference type="ARBA" id="ARBA00022840"/>
    </source>
</evidence>
<dbReference type="PRINTS" id="PR00478">
    <property type="entry name" value="PHRIBLKINASE"/>
</dbReference>
<gene>
    <name evidence="10" type="ORF">I596_2495</name>
</gene>
<evidence type="ECO:0000256" key="7">
    <source>
        <dbReference type="ARBA" id="ARBA00047663"/>
    </source>
</evidence>
<sequence length="292" mass="32882">MSVKHPIVAVTGSSGAGTTTVLQSFQHIFRRESLDAQIVEGDAFHRYDRLAMRQAMKEAETQGNRHFSHFGPYSNLFEELEALFAAYGETGGGQVRKYLHDAAEAAPYAQDPGTFTPWEGVRPGTDLLFYEGLHGAVKTDAVDIARHPDLLIGVVPIINLEWIQKLHRDQRQRGYSQEAVVDTILRRMPDYINHIVPQFTHTHVNFQRVPTVDTSNPFIARDIPTPDESFVVIRFARPKGIDFPYLLNMLHDSFMSRPNSIVVPGGKMGLAMQIIFTPMILQLMDRKRRAGG</sequence>
<evidence type="ECO:0000256" key="4">
    <source>
        <dbReference type="ARBA" id="ARBA00022741"/>
    </source>
</evidence>
<dbReference type="InterPro" id="IPR006083">
    <property type="entry name" value="PRK/URK"/>
</dbReference>
<evidence type="ECO:0000313" key="10">
    <source>
        <dbReference type="EMBL" id="ANB18500.1"/>
    </source>
</evidence>
<dbReference type="Proteomes" id="UP000076830">
    <property type="component" value="Chromosome"/>
</dbReference>
<dbReference type="NCBIfam" id="NF011997">
    <property type="entry name" value="PRK15453.1"/>
    <property type="match status" value="1"/>
</dbReference>
<reference evidence="10 11" key="1">
    <citation type="submission" date="2016-04" db="EMBL/GenBank/DDBJ databases">
        <title>Complete genome sequence of Dokdonella koreensis DS-123T.</title>
        <authorList>
            <person name="Kim J.F."/>
            <person name="Lee H."/>
            <person name="Kwak M.-J."/>
        </authorList>
    </citation>
    <scope>NUCLEOTIDE SEQUENCE [LARGE SCALE GENOMIC DNA]</scope>
    <source>
        <strain evidence="10 11">DS-123</strain>
    </source>
</reference>
<evidence type="ECO:0000256" key="8">
    <source>
        <dbReference type="RuleBase" id="RU004082"/>
    </source>
</evidence>
<dbReference type="PATRIC" id="fig|1300342.3.peg.2433"/>
<dbReference type="InterPro" id="IPR006082">
    <property type="entry name" value="PRK"/>
</dbReference>
<protein>
    <recommendedName>
        <fullName evidence="2 8">Phosphoribulokinase</fullName>
        <ecNumber evidence="2 8">2.7.1.19</ecNumber>
    </recommendedName>
</protein>
<keyword evidence="11" id="KW-1185">Reference proteome</keyword>